<keyword evidence="2" id="KW-1185">Reference proteome</keyword>
<name>A0A4U0PQT5_9NEIS</name>
<evidence type="ECO:0000313" key="2">
    <source>
        <dbReference type="Proteomes" id="UP000310016"/>
    </source>
</evidence>
<proteinExistence type="predicted"/>
<dbReference type="AlphaFoldDB" id="A0A4U0PQT5"/>
<dbReference type="OrthoDB" id="8592386at2"/>
<dbReference type="EMBL" id="SUMF01000038">
    <property type="protein sequence ID" value="TJZ65374.1"/>
    <property type="molecule type" value="Genomic_DNA"/>
</dbReference>
<gene>
    <name evidence="1" type="ORF">FAZ21_18290</name>
</gene>
<dbReference type="RefSeq" id="WP_136774876.1">
    <property type="nucleotide sequence ID" value="NZ_CP156074.1"/>
</dbReference>
<dbReference type="Proteomes" id="UP000310016">
    <property type="component" value="Unassembled WGS sequence"/>
</dbReference>
<reference evidence="1 2" key="1">
    <citation type="submission" date="2019-04" db="EMBL/GenBank/DDBJ databases">
        <title>Chitiniphilus eburnea sp. nov., a novel chitinolytic bacterium isolated from aquaculture sludge.</title>
        <authorList>
            <person name="Sheng M."/>
        </authorList>
    </citation>
    <scope>NUCLEOTIDE SEQUENCE [LARGE SCALE GENOMIC DNA]</scope>
    <source>
        <strain evidence="1 2">HX-2-15</strain>
    </source>
</reference>
<protein>
    <submittedName>
        <fullName evidence="1">Uncharacterized protein</fullName>
    </submittedName>
</protein>
<comment type="caution">
    <text evidence="1">The sequence shown here is derived from an EMBL/GenBank/DDBJ whole genome shotgun (WGS) entry which is preliminary data.</text>
</comment>
<sequence>MFTCLNQSCGAQWKPEEVTIKNEGQGELFRCPHCGARNRVLRSVKPDGRVVYKQMRPKPAN</sequence>
<accession>A0A4U0PQT5</accession>
<organism evidence="1 2">
    <name type="scientific">Chitiniphilus eburneus</name>
    <dbReference type="NCBI Taxonomy" id="2571148"/>
    <lineage>
        <taxon>Bacteria</taxon>
        <taxon>Pseudomonadati</taxon>
        <taxon>Pseudomonadota</taxon>
        <taxon>Betaproteobacteria</taxon>
        <taxon>Neisseriales</taxon>
        <taxon>Chitinibacteraceae</taxon>
        <taxon>Chitiniphilus</taxon>
    </lineage>
</organism>
<evidence type="ECO:0000313" key="1">
    <source>
        <dbReference type="EMBL" id="TJZ65374.1"/>
    </source>
</evidence>